<dbReference type="EnsemblPlants" id="TraesCS6B02G013900.1">
    <property type="protein sequence ID" value="TraesCS6B02G013900.1"/>
    <property type="gene ID" value="TraesCS6B02G013900"/>
</dbReference>
<dbReference type="Gramene" id="TraesCAD_scaffold_021227_01G000700.1">
    <property type="protein sequence ID" value="TraesCAD_scaffold_021227_01G000700.1"/>
    <property type="gene ID" value="TraesCAD_scaffold_021227_01G000700"/>
</dbReference>
<dbReference type="Gramene" id="TraesCLE_scaffold_034583_01G000700.1">
    <property type="protein sequence ID" value="TraesCLE_scaffold_034583_01G000700.1"/>
    <property type="gene ID" value="TraesCLE_scaffold_034583_01G000700"/>
</dbReference>
<dbReference type="Gene3D" id="3.30.200.20">
    <property type="entry name" value="Phosphorylase Kinase, domain 1"/>
    <property type="match status" value="1"/>
</dbReference>
<evidence type="ECO:0000259" key="1">
    <source>
        <dbReference type="PROSITE" id="PS50011"/>
    </source>
</evidence>
<dbReference type="OMA" id="HIFNPPF"/>
<evidence type="ECO:0000313" key="3">
    <source>
        <dbReference type="Proteomes" id="UP000019116"/>
    </source>
</evidence>
<sequence>MGDESVLERILNRDEEPRDLPLALLQRITKDFSKENKIGEGGFEEVYKGELRNGITVAVKRIEVNQFTIDDMSFCREFDSLMKINHQNVVRFLGFCSNTHHTSIEEAGEINLVNVRERLLYFEYIRNGSLDKYITGTSKVEA</sequence>
<dbReference type="OrthoDB" id="686240at2759"/>
<dbReference type="STRING" id="4565.A0A3B6PD31"/>
<dbReference type="SMR" id="A0A3B6PD31"/>
<evidence type="ECO:0000313" key="2">
    <source>
        <dbReference type="EnsemblPlants" id="TraesCS6B02G013900.1"/>
    </source>
</evidence>
<keyword evidence="3" id="KW-1185">Reference proteome</keyword>
<dbReference type="Gramene" id="TraesRN6B0100023600.1">
    <property type="protein sequence ID" value="TraesRN6B0100023600.1"/>
    <property type="gene ID" value="TraesRN6B0100023600"/>
</dbReference>
<dbReference type="FunFam" id="3.30.200.20:FF:000465">
    <property type="entry name" value="Cysteine-rich receptor-like protein kinase 6"/>
    <property type="match status" value="1"/>
</dbReference>
<dbReference type="GO" id="GO:0004672">
    <property type="term" value="F:protein kinase activity"/>
    <property type="evidence" value="ECO:0007669"/>
    <property type="project" value="InterPro"/>
</dbReference>
<reference evidence="2" key="2">
    <citation type="submission" date="2018-10" db="UniProtKB">
        <authorList>
            <consortium name="EnsemblPlants"/>
        </authorList>
    </citation>
    <scope>IDENTIFICATION</scope>
</reference>
<dbReference type="PANTHER" id="PTHR45707">
    <property type="entry name" value="C2 CALCIUM/LIPID-BINDING PLANT PHOSPHORIBOSYLTRANSFERASE FAMILY PROTEIN"/>
    <property type="match status" value="1"/>
</dbReference>
<dbReference type="Proteomes" id="UP000019116">
    <property type="component" value="Chromosome 6B"/>
</dbReference>
<dbReference type="AlphaFoldDB" id="A0A3B6PD31"/>
<organism evidence="2">
    <name type="scientific">Triticum aestivum</name>
    <name type="common">Wheat</name>
    <dbReference type="NCBI Taxonomy" id="4565"/>
    <lineage>
        <taxon>Eukaryota</taxon>
        <taxon>Viridiplantae</taxon>
        <taxon>Streptophyta</taxon>
        <taxon>Embryophyta</taxon>
        <taxon>Tracheophyta</taxon>
        <taxon>Spermatophyta</taxon>
        <taxon>Magnoliopsida</taxon>
        <taxon>Liliopsida</taxon>
        <taxon>Poales</taxon>
        <taxon>Poaceae</taxon>
        <taxon>BOP clade</taxon>
        <taxon>Pooideae</taxon>
        <taxon>Triticodae</taxon>
        <taxon>Triticeae</taxon>
        <taxon>Triticinae</taxon>
        <taxon>Triticum</taxon>
    </lineage>
</organism>
<dbReference type="InterPro" id="IPR011009">
    <property type="entry name" value="Kinase-like_dom_sf"/>
</dbReference>
<dbReference type="Gramene" id="TraesCS6B02G013900.1">
    <property type="protein sequence ID" value="TraesCS6B02G013900.1"/>
    <property type="gene ID" value="TraesCS6B02G013900"/>
</dbReference>
<dbReference type="InterPro" id="IPR000719">
    <property type="entry name" value="Prot_kinase_dom"/>
</dbReference>
<dbReference type="GO" id="GO:0005524">
    <property type="term" value="F:ATP binding"/>
    <property type="evidence" value="ECO:0007669"/>
    <property type="project" value="InterPro"/>
</dbReference>
<reference evidence="2" key="1">
    <citation type="submission" date="2018-08" db="EMBL/GenBank/DDBJ databases">
        <authorList>
            <person name="Rossello M."/>
        </authorList>
    </citation>
    <scope>NUCLEOTIDE SEQUENCE [LARGE SCALE GENOMIC DNA]</scope>
    <source>
        <strain evidence="2">cv. Chinese Spring</strain>
    </source>
</reference>
<dbReference type="Gramene" id="TraesCS6B03G0030000.1">
    <property type="protein sequence ID" value="TraesCS6B03G0030000.1.CDS"/>
    <property type="gene ID" value="TraesCS6B03G0030000"/>
</dbReference>
<dbReference type="Pfam" id="PF07714">
    <property type="entry name" value="PK_Tyr_Ser-Thr"/>
    <property type="match status" value="1"/>
</dbReference>
<dbReference type="SUPFAM" id="SSF56112">
    <property type="entry name" value="Protein kinase-like (PK-like)"/>
    <property type="match status" value="1"/>
</dbReference>
<protein>
    <recommendedName>
        <fullName evidence="1">Protein kinase domain-containing protein</fullName>
    </recommendedName>
</protein>
<dbReference type="Gramene" id="TraesROB_scaffold_034986_01G000700.1">
    <property type="protein sequence ID" value="TraesROB_scaffold_034986_01G000700.1"/>
    <property type="gene ID" value="TraesROB_scaffold_034986_01G000700"/>
</dbReference>
<accession>A0A3B6PD31</accession>
<proteinExistence type="predicted"/>
<dbReference type="PANTHER" id="PTHR45707:SF50">
    <property type="entry name" value="VESICLE-ASSOCIATED PROTEIN 1-1"/>
    <property type="match status" value="1"/>
</dbReference>
<feature type="domain" description="Protein kinase" evidence="1">
    <location>
        <begin position="32"/>
        <end position="142"/>
    </location>
</feature>
<name>A0A3B6PD31_WHEAT</name>
<dbReference type="InterPro" id="IPR001245">
    <property type="entry name" value="Ser-Thr/Tyr_kinase_cat_dom"/>
</dbReference>
<dbReference type="PROSITE" id="PS50011">
    <property type="entry name" value="PROTEIN_KINASE_DOM"/>
    <property type="match status" value="1"/>
</dbReference>